<name>A0A0R0I4M8_SOYBN</name>
<proteinExistence type="predicted"/>
<gene>
    <name evidence="2" type="ORF">GLYMA_09G064100</name>
</gene>
<reference evidence="2" key="3">
    <citation type="submission" date="2018-07" db="EMBL/GenBank/DDBJ databases">
        <title>WGS assembly of Glycine max.</title>
        <authorList>
            <person name="Schmutz J."/>
            <person name="Cannon S."/>
            <person name="Schlueter J."/>
            <person name="Ma J."/>
            <person name="Mitros T."/>
            <person name="Nelson W."/>
            <person name="Hyten D."/>
            <person name="Song Q."/>
            <person name="Thelen J."/>
            <person name="Cheng J."/>
            <person name="Xu D."/>
            <person name="Hellsten U."/>
            <person name="May G."/>
            <person name="Yu Y."/>
            <person name="Sakurai T."/>
            <person name="Umezawa T."/>
            <person name="Bhattacharyya M."/>
            <person name="Sandhu D."/>
            <person name="Valliyodan B."/>
            <person name="Lindquist E."/>
            <person name="Peto M."/>
            <person name="Grant D."/>
            <person name="Shu S."/>
            <person name="Goodstein D."/>
            <person name="Barry K."/>
            <person name="Futrell-Griggs M."/>
            <person name="Abernathy B."/>
            <person name="Du J."/>
            <person name="Tian Z."/>
            <person name="Zhu L."/>
            <person name="Gill N."/>
            <person name="Joshi T."/>
            <person name="Libault M."/>
            <person name="Sethuraman A."/>
            <person name="Zhang X."/>
            <person name="Shinozaki K."/>
            <person name="Nguyen H."/>
            <person name="Wing R."/>
            <person name="Cregan P."/>
            <person name="Specht J."/>
            <person name="Grimwood J."/>
            <person name="Rokhsar D."/>
            <person name="Stacey G."/>
            <person name="Shoemaker R."/>
            <person name="Jackson S."/>
        </authorList>
    </citation>
    <scope>NUCLEOTIDE SEQUENCE</scope>
    <source>
        <tissue evidence="2">Callus</tissue>
    </source>
</reference>
<reference evidence="2 3" key="1">
    <citation type="journal article" date="2010" name="Nature">
        <title>Genome sequence of the palaeopolyploid soybean.</title>
        <authorList>
            <person name="Schmutz J."/>
            <person name="Cannon S.B."/>
            <person name="Schlueter J."/>
            <person name="Ma J."/>
            <person name="Mitros T."/>
            <person name="Nelson W."/>
            <person name="Hyten D.L."/>
            <person name="Song Q."/>
            <person name="Thelen J.J."/>
            <person name="Cheng J."/>
            <person name="Xu D."/>
            <person name="Hellsten U."/>
            <person name="May G.D."/>
            <person name="Yu Y."/>
            <person name="Sakurai T."/>
            <person name="Umezawa T."/>
            <person name="Bhattacharyya M.K."/>
            <person name="Sandhu D."/>
            <person name="Valliyodan B."/>
            <person name="Lindquist E."/>
            <person name="Peto M."/>
            <person name="Grant D."/>
            <person name="Shu S."/>
            <person name="Goodstein D."/>
            <person name="Barry K."/>
            <person name="Futrell-Griggs M."/>
            <person name="Abernathy B."/>
            <person name="Du J."/>
            <person name="Tian Z."/>
            <person name="Zhu L."/>
            <person name="Gill N."/>
            <person name="Joshi T."/>
            <person name="Libault M."/>
            <person name="Sethuraman A."/>
            <person name="Zhang X.-C."/>
            <person name="Shinozaki K."/>
            <person name="Nguyen H.T."/>
            <person name="Wing R.A."/>
            <person name="Cregan P."/>
            <person name="Specht J."/>
            <person name="Grimwood J."/>
            <person name="Rokhsar D."/>
            <person name="Stacey G."/>
            <person name="Shoemaker R.C."/>
            <person name="Jackson S.A."/>
        </authorList>
    </citation>
    <scope>NUCLEOTIDE SEQUENCE</scope>
    <source>
        <strain evidence="3">cv. Williams 82</strain>
        <tissue evidence="2">Callus</tissue>
    </source>
</reference>
<dbReference type="Gramene" id="KRH37406">
    <property type="protein sequence ID" value="KRH37406"/>
    <property type="gene ID" value="GLYMA_09G064100"/>
</dbReference>
<keyword evidence="4" id="KW-1185">Reference proteome</keyword>
<evidence type="ECO:0000256" key="1">
    <source>
        <dbReference type="SAM" id="MobiDB-lite"/>
    </source>
</evidence>
<dbReference type="EMBL" id="CM000842">
    <property type="protein sequence ID" value="KRH37406.1"/>
    <property type="molecule type" value="Genomic_DNA"/>
</dbReference>
<protein>
    <submittedName>
        <fullName evidence="2 3">Uncharacterized protein</fullName>
    </submittedName>
</protein>
<dbReference type="AlphaFoldDB" id="A0A0R0I4M8"/>
<dbReference type="EnsemblPlants" id="KRH37406">
    <property type="protein sequence ID" value="KRH37406"/>
    <property type="gene ID" value="GLYMA_09G064100"/>
</dbReference>
<evidence type="ECO:0000313" key="4">
    <source>
        <dbReference type="Proteomes" id="UP000008827"/>
    </source>
</evidence>
<evidence type="ECO:0000313" key="3">
    <source>
        <dbReference type="EnsemblPlants" id="KRH37406"/>
    </source>
</evidence>
<accession>A0A0R0I4M8</accession>
<dbReference type="InParanoid" id="A0A0R0I4M8"/>
<feature type="compositionally biased region" description="Basic residues" evidence="1">
    <location>
        <begin position="54"/>
        <end position="65"/>
    </location>
</feature>
<sequence length="138" mass="15532">MMVQPFKRGLNRKKKNCGVKYEKKKQTVNSKKGCQIAKGKKKSCRQKNGVSNSKKPKKKLKKKKKQTRVFFFFVRLLPSRGLLLRALSGSSSSLVAAVRACCRGWCRGGWVVSRLQVGCWVVSELVTAVRSCVRLGKL</sequence>
<organism evidence="2">
    <name type="scientific">Glycine max</name>
    <name type="common">Soybean</name>
    <name type="synonym">Glycine hispida</name>
    <dbReference type="NCBI Taxonomy" id="3847"/>
    <lineage>
        <taxon>Eukaryota</taxon>
        <taxon>Viridiplantae</taxon>
        <taxon>Streptophyta</taxon>
        <taxon>Embryophyta</taxon>
        <taxon>Tracheophyta</taxon>
        <taxon>Spermatophyta</taxon>
        <taxon>Magnoliopsida</taxon>
        <taxon>eudicotyledons</taxon>
        <taxon>Gunneridae</taxon>
        <taxon>Pentapetalae</taxon>
        <taxon>rosids</taxon>
        <taxon>fabids</taxon>
        <taxon>Fabales</taxon>
        <taxon>Fabaceae</taxon>
        <taxon>Papilionoideae</taxon>
        <taxon>50 kb inversion clade</taxon>
        <taxon>NPAAA clade</taxon>
        <taxon>indigoferoid/millettioid clade</taxon>
        <taxon>Phaseoleae</taxon>
        <taxon>Glycine</taxon>
        <taxon>Glycine subgen. Soja</taxon>
    </lineage>
</organism>
<dbReference type="Proteomes" id="UP000008827">
    <property type="component" value="Chromosome 9"/>
</dbReference>
<feature type="region of interest" description="Disordered" evidence="1">
    <location>
        <begin position="32"/>
        <end position="65"/>
    </location>
</feature>
<reference evidence="3" key="2">
    <citation type="submission" date="2018-02" db="UniProtKB">
        <authorList>
            <consortium name="EnsemblPlants"/>
        </authorList>
    </citation>
    <scope>IDENTIFICATION</scope>
    <source>
        <strain evidence="3">Williams 82</strain>
    </source>
</reference>
<evidence type="ECO:0000313" key="2">
    <source>
        <dbReference type="EMBL" id="KRH37406.1"/>
    </source>
</evidence>